<dbReference type="InterPro" id="IPR008988">
    <property type="entry name" value="Transcriptional_repressor_C"/>
</dbReference>
<dbReference type="GO" id="GO:0004077">
    <property type="term" value="F:biotin--[biotin carboxyl-carrier protein] ligase activity"/>
    <property type="evidence" value="ECO:0007669"/>
    <property type="project" value="UniProtKB-EC"/>
</dbReference>
<dbReference type="NCBIfam" id="TIGR00121">
    <property type="entry name" value="birA_ligase"/>
    <property type="match status" value="1"/>
</dbReference>
<dbReference type="InterPro" id="IPR004408">
    <property type="entry name" value="Biotin_CoA_COase_ligase"/>
</dbReference>
<evidence type="ECO:0000313" key="8">
    <source>
        <dbReference type="EMBL" id="TVO52692.1"/>
    </source>
</evidence>
<dbReference type="GO" id="GO:0005737">
    <property type="term" value="C:cytoplasm"/>
    <property type="evidence" value="ECO:0007669"/>
    <property type="project" value="TreeGrafter"/>
</dbReference>
<evidence type="ECO:0000259" key="7">
    <source>
        <dbReference type="PROSITE" id="PS51733"/>
    </source>
</evidence>
<keyword evidence="1 8" id="KW-0436">Ligase</keyword>
<dbReference type="Pfam" id="PF02237">
    <property type="entry name" value="BPL_C"/>
    <property type="match status" value="1"/>
</dbReference>
<dbReference type="PANTHER" id="PTHR12835:SF5">
    <property type="entry name" value="BIOTIN--PROTEIN LIGASE"/>
    <property type="match status" value="1"/>
</dbReference>
<dbReference type="SUPFAM" id="SSF50037">
    <property type="entry name" value="C-terminal domain of transcriptional repressors"/>
    <property type="match status" value="1"/>
</dbReference>
<dbReference type="EMBL" id="VMNK01000016">
    <property type="protein sequence ID" value="TVO52692.1"/>
    <property type="molecule type" value="Genomic_DNA"/>
</dbReference>
<dbReference type="Proteomes" id="UP000319502">
    <property type="component" value="Unassembled WGS sequence"/>
</dbReference>
<evidence type="ECO:0000313" key="9">
    <source>
        <dbReference type="Proteomes" id="UP000319502"/>
    </source>
</evidence>
<evidence type="ECO:0000256" key="6">
    <source>
        <dbReference type="ARBA" id="ARBA00047846"/>
    </source>
</evidence>
<gene>
    <name evidence="8" type="ORF">FHP91_17305</name>
</gene>
<keyword evidence="4" id="KW-0092">Biotin</keyword>
<keyword evidence="9" id="KW-1185">Reference proteome</keyword>
<dbReference type="Pfam" id="PF03099">
    <property type="entry name" value="BPL_LplA_LipB"/>
    <property type="match status" value="1"/>
</dbReference>
<dbReference type="PROSITE" id="PS51733">
    <property type="entry name" value="BPL_LPL_CATALYTIC"/>
    <property type="match status" value="1"/>
</dbReference>
<sequence>MTAASRPVPATAPSPLDIDTLRTHLGPDADAFALDLRAECDSTNSVLIQRAPADDGRVPVVACELQTAGRGRRGRQWQAWSGASLTFSAMWRFPVGAPVPAGLSLVAGIAVATVLENAGVAGVELKWPNDIQVHGRKLGGILVELASARQVAAVVGIGLNLSLPGEASIPGRSDVTALDQVIDELPSREALLADLLRVQRSLFDTYANSGFAAFQGAWNQRNAYADLPVRLIGETDSLEGICLGVDVDGALRLQTDTGLRRVLAGDVSLRAAG</sequence>
<dbReference type="Gene3D" id="2.30.30.100">
    <property type="match status" value="1"/>
</dbReference>
<dbReference type="OrthoDB" id="9807064at2"/>
<feature type="domain" description="BPL/LPL catalytic" evidence="7">
    <location>
        <begin position="15"/>
        <end position="207"/>
    </location>
</feature>
<proteinExistence type="predicted"/>
<name>A0A557QIG0_9RHOO</name>
<protein>
    <recommendedName>
        <fullName evidence="5">biotin--[biotin carboxyl-carrier protein] ligase</fullName>
        <ecNumber evidence="5">6.3.4.15</ecNumber>
    </recommendedName>
</protein>
<accession>A0A557QIG0</accession>
<dbReference type="EC" id="6.3.4.15" evidence="5"/>
<evidence type="ECO:0000256" key="1">
    <source>
        <dbReference type="ARBA" id="ARBA00022598"/>
    </source>
</evidence>
<evidence type="ECO:0000256" key="5">
    <source>
        <dbReference type="ARBA" id="ARBA00024227"/>
    </source>
</evidence>
<evidence type="ECO:0000256" key="3">
    <source>
        <dbReference type="ARBA" id="ARBA00022840"/>
    </source>
</evidence>
<organism evidence="8 9">
    <name type="scientific">Denitromonas halophila</name>
    <dbReference type="NCBI Taxonomy" id="1629404"/>
    <lineage>
        <taxon>Bacteria</taxon>
        <taxon>Pseudomonadati</taxon>
        <taxon>Pseudomonadota</taxon>
        <taxon>Betaproteobacteria</taxon>
        <taxon>Rhodocyclales</taxon>
        <taxon>Zoogloeaceae</taxon>
        <taxon>Denitromonas</taxon>
    </lineage>
</organism>
<dbReference type="InterPro" id="IPR003142">
    <property type="entry name" value="BPL_C"/>
</dbReference>
<comment type="catalytic activity">
    <reaction evidence="6">
        <text>biotin + L-lysyl-[protein] + ATP = N(6)-biotinyl-L-lysyl-[protein] + AMP + diphosphate + H(+)</text>
        <dbReference type="Rhea" id="RHEA:11756"/>
        <dbReference type="Rhea" id="RHEA-COMP:9752"/>
        <dbReference type="Rhea" id="RHEA-COMP:10505"/>
        <dbReference type="ChEBI" id="CHEBI:15378"/>
        <dbReference type="ChEBI" id="CHEBI:29969"/>
        <dbReference type="ChEBI" id="CHEBI:30616"/>
        <dbReference type="ChEBI" id="CHEBI:33019"/>
        <dbReference type="ChEBI" id="CHEBI:57586"/>
        <dbReference type="ChEBI" id="CHEBI:83144"/>
        <dbReference type="ChEBI" id="CHEBI:456215"/>
        <dbReference type="EC" id="6.3.4.15"/>
    </reaction>
</comment>
<dbReference type="Gene3D" id="3.30.930.10">
    <property type="entry name" value="Bira Bifunctional Protein, Domain 2"/>
    <property type="match status" value="1"/>
</dbReference>
<comment type="caution">
    <text evidence="8">The sequence shown here is derived from an EMBL/GenBank/DDBJ whole genome shotgun (WGS) entry which is preliminary data.</text>
</comment>
<evidence type="ECO:0000256" key="4">
    <source>
        <dbReference type="ARBA" id="ARBA00023267"/>
    </source>
</evidence>
<reference evidence="8 9" key="1">
    <citation type="submission" date="2019-07" db="EMBL/GenBank/DDBJ databases">
        <title>The pathways for chlorine oxyanion respiration interact through the shared metabolite chlorate.</title>
        <authorList>
            <person name="Barnum T.P."/>
            <person name="Cheng Y."/>
            <person name="Hill K.A."/>
            <person name="Lucas L.N."/>
            <person name="Carlson H.K."/>
            <person name="Coates J.D."/>
        </authorList>
    </citation>
    <scope>NUCLEOTIDE SEQUENCE [LARGE SCALE GENOMIC DNA]</scope>
    <source>
        <strain evidence="8 9">SFB-3</strain>
    </source>
</reference>
<dbReference type="GO" id="GO:0005524">
    <property type="term" value="F:ATP binding"/>
    <property type="evidence" value="ECO:0007669"/>
    <property type="project" value="UniProtKB-KW"/>
</dbReference>
<dbReference type="PANTHER" id="PTHR12835">
    <property type="entry name" value="BIOTIN PROTEIN LIGASE"/>
    <property type="match status" value="1"/>
</dbReference>
<evidence type="ECO:0000256" key="2">
    <source>
        <dbReference type="ARBA" id="ARBA00022741"/>
    </source>
</evidence>
<dbReference type="InterPro" id="IPR045864">
    <property type="entry name" value="aa-tRNA-synth_II/BPL/LPL"/>
</dbReference>
<dbReference type="InterPro" id="IPR004143">
    <property type="entry name" value="BPL_LPL_catalytic"/>
</dbReference>
<dbReference type="SUPFAM" id="SSF55681">
    <property type="entry name" value="Class II aaRS and biotin synthetases"/>
    <property type="match status" value="1"/>
</dbReference>
<dbReference type="CDD" id="cd16442">
    <property type="entry name" value="BPL"/>
    <property type="match status" value="1"/>
</dbReference>
<keyword evidence="3" id="KW-0067">ATP-binding</keyword>
<dbReference type="RefSeq" id="WP_144310780.1">
    <property type="nucleotide sequence ID" value="NZ_VMNK01000016.1"/>
</dbReference>
<keyword evidence="2" id="KW-0547">Nucleotide-binding</keyword>
<dbReference type="AlphaFoldDB" id="A0A557QIG0"/>